<dbReference type="PROSITE" id="PS50283">
    <property type="entry name" value="NA_SOLUT_SYMP_3"/>
    <property type="match status" value="1"/>
</dbReference>
<evidence type="ECO:0000256" key="2">
    <source>
        <dbReference type="ARBA" id="ARBA00006434"/>
    </source>
</evidence>
<keyword evidence="6 12" id="KW-1133">Transmembrane helix</keyword>
<keyword evidence="8" id="KW-0406">Ion transport</keyword>
<comment type="subcellular location">
    <subcellularLocation>
        <location evidence="1">Cell membrane</location>
        <topology evidence="1">Multi-pass membrane protein</topology>
    </subcellularLocation>
</comment>
<evidence type="ECO:0000256" key="4">
    <source>
        <dbReference type="ARBA" id="ARBA00022475"/>
    </source>
</evidence>
<dbReference type="GO" id="GO:0015293">
    <property type="term" value="F:symporter activity"/>
    <property type="evidence" value="ECO:0007669"/>
    <property type="project" value="TreeGrafter"/>
</dbReference>
<protein>
    <submittedName>
        <fullName evidence="13">Sodium:solute symporter</fullName>
    </submittedName>
</protein>
<name>A0A9J6ZPB1_9BACT</name>
<evidence type="ECO:0000256" key="8">
    <source>
        <dbReference type="ARBA" id="ARBA00023065"/>
    </source>
</evidence>
<feature type="transmembrane region" description="Helical" evidence="12">
    <location>
        <begin position="316"/>
        <end position="337"/>
    </location>
</feature>
<dbReference type="RefSeq" id="WP_250723393.1">
    <property type="nucleotide sequence ID" value="NZ_CP098400.1"/>
</dbReference>
<dbReference type="EMBL" id="CP098400">
    <property type="protein sequence ID" value="URW79475.1"/>
    <property type="molecule type" value="Genomic_DNA"/>
</dbReference>
<dbReference type="InterPro" id="IPR038377">
    <property type="entry name" value="Na/Glc_symporter_sf"/>
</dbReference>
<dbReference type="KEGG" id="alkq:M9189_11495"/>
<gene>
    <name evidence="13" type="ORF">M9189_11495</name>
</gene>
<keyword evidence="7" id="KW-0915">Sodium</keyword>
<keyword evidence="4" id="KW-1003">Cell membrane</keyword>
<dbReference type="GO" id="GO:0005886">
    <property type="term" value="C:plasma membrane"/>
    <property type="evidence" value="ECO:0007669"/>
    <property type="project" value="UniProtKB-SubCell"/>
</dbReference>
<dbReference type="InterPro" id="IPR051163">
    <property type="entry name" value="Sodium:Solute_Symporter_SSF"/>
</dbReference>
<proteinExistence type="inferred from homology"/>
<evidence type="ECO:0000256" key="10">
    <source>
        <dbReference type="ARBA" id="ARBA00023201"/>
    </source>
</evidence>
<evidence type="ECO:0000256" key="9">
    <source>
        <dbReference type="ARBA" id="ARBA00023136"/>
    </source>
</evidence>
<feature type="transmembrane region" description="Helical" evidence="12">
    <location>
        <begin position="73"/>
        <end position="98"/>
    </location>
</feature>
<feature type="transmembrane region" description="Helical" evidence="12">
    <location>
        <begin position="400"/>
        <end position="417"/>
    </location>
</feature>
<keyword evidence="10" id="KW-0739">Sodium transport</keyword>
<dbReference type="InterPro" id="IPR001734">
    <property type="entry name" value="Na/solute_symporter"/>
</dbReference>
<comment type="similarity">
    <text evidence="2 11">Belongs to the sodium:solute symporter (SSF) (TC 2.A.21) family.</text>
</comment>
<dbReference type="AlphaFoldDB" id="A0A9J6ZPB1"/>
<evidence type="ECO:0000313" key="13">
    <source>
        <dbReference type="EMBL" id="URW79475.1"/>
    </source>
</evidence>
<feature type="transmembrane region" description="Helical" evidence="12">
    <location>
        <begin position="271"/>
        <end position="296"/>
    </location>
</feature>
<keyword evidence="14" id="KW-1185">Reference proteome</keyword>
<feature type="transmembrane region" description="Helical" evidence="12">
    <location>
        <begin position="233"/>
        <end position="250"/>
    </location>
</feature>
<evidence type="ECO:0000256" key="3">
    <source>
        <dbReference type="ARBA" id="ARBA00022448"/>
    </source>
</evidence>
<feature type="transmembrane region" description="Helical" evidence="12">
    <location>
        <begin position="182"/>
        <end position="200"/>
    </location>
</feature>
<evidence type="ECO:0000256" key="1">
    <source>
        <dbReference type="ARBA" id="ARBA00004651"/>
    </source>
</evidence>
<dbReference type="Pfam" id="PF00474">
    <property type="entry name" value="SSF"/>
    <property type="match status" value="1"/>
</dbReference>
<sequence>MNYMTVAAIIVAYFLVLFIIAYITGRKADNASFFLGNRRSPWYIVSIGMVGSSISGVTFISVPGWVADSSLTYLQMVAGFVSGYFVIALILLPLYYRLKLTSIYSYLNDRFGHNSYKSGSLLFIVSKTVGASARLYLMASVLQLALFDALNVPFWLTVVFAIGMIWIYTFRGGIKTVIWTDMLQTLAMLGAVAITIIYIGSELYPNFSSMVKGIASSDMSGIFVWDPGSPRHFLKQFLSGAFITIVMTGLDQDMMQKNLTCKSLKEAQKNMYWYGSAFLPVNLLFLSLGILLYIYVNNLGIATPERADDLYPMLALGNYFPPVVGVLFIIGLVAAAYSSGDSALTSLTTAFSIDILGIDKMPAKKAKRLRMLTHIGFSISTILVILGFRALQQDSIIDTIYVLAGYTYGPLLGLYSFGLFTKYRIRDKLVVIAAILPPVLTGILDFNSMNWFGFAFGYEKLMINGALTFLILWLIRTKEKAS</sequence>
<accession>A0A9J6ZPB1</accession>
<dbReference type="GO" id="GO:0006814">
    <property type="term" value="P:sodium ion transport"/>
    <property type="evidence" value="ECO:0007669"/>
    <property type="project" value="UniProtKB-KW"/>
</dbReference>
<feature type="transmembrane region" description="Helical" evidence="12">
    <location>
        <begin position="43"/>
        <end position="67"/>
    </location>
</feature>
<evidence type="ECO:0000256" key="12">
    <source>
        <dbReference type="SAM" id="Phobius"/>
    </source>
</evidence>
<evidence type="ECO:0000256" key="7">
    <source>
        <dbReference type="ARBA" id="ARBA00023053"/>
    </source>
</evidence>
<keyword evidence="3" id="KW-0813">Transport</keyword>
<feature type="transmembrane region" description="Helical" evidence="12">
    <location>
        <begin position="452"/>
        <end position="475"/>
    </location>
</feature>
<feature type="transmembrane region" description="Helical" evidence="12">
    <location>
        <begin position="119"/>
        <end position="146"/>
    </location>
</feature>
<dbReference type="Gene3D" id="1.20.1730.10">
    <property type="entry name" value="Sodium/glucose cotransporter"/>
    <property type="match status" value="1"/>
</dbReference>
<keyword evidence="9 12" id="KW-0472">Membrane</keyword>
<feature type="transmembrane region" description="Helical" evidence="12">
    <location>
        <begin position="369"/>
        <end position="388"/>
    </location>
</feature>
<organism evidence="13 14">
    <name type="scientific">Xiashengella succiniciproducens</name>
    <dbReference type="NCBI Taxonomy" id="2949635"/>
    <lineage>
        <taxon>Bacteria</taxon>
        <taxon>Pseudomonadati</taxon>
        <taxon>Bacteroidota</taxon>
        <taxon>Bacteroidia</taxon>
        <taxon>Marinilabiliales</taxon>
        <taxon>Marinilabiliaceae</taxon>
        <taxon>Xiashengella</taxon>
    </lineage>
</organism>
<feature type="transmembrane region" description="Helical" evidence="12">
    <location>
        <begin position="152"/>
        <end position="170"/>
    </location>
</feature>
<dbReference type="PANTHER" id="PTHR42985:SF47">
    <property type="entry name" value="INTEGRAL MEMBRANE TRANSPORT PROTEIN"/>
    <property type="match status" value="1"/>
</dbReference>
<dbReference type="Proteomes" id="UP001056426">
    <property type="component" value="Chromosome"/>
</dbReference>
<feature type="transmembrane region" description="Helical" evidence="12">
    <location>
        <begin position="6"/>
        <end position="23"/>
    </location>
</feature>
<feature type="transmembrane region" description="Helical" evidence="12">
    <location>
        <begin position="429"/>
        <end position="446"/>
    </location>
</feature>
<keyword evidence="5 12" id="KW-0812">Transmembrane</keyword>
<reference evidence="13" key="2">
    <citation type="submission" date="2022-06" db="EMBL/GenBank/DDBJ databases">
        <title>Xiashengella guii gen. nov. sp. nov., a bacterium isolated form anaerobic digestion tank.</title>
        <authorList>
            <person name="Huang H."/>
        </authorList>
    </citation>
    <scope>NUCLEOTIDE SEQUENCE</scope>
    <source>
        <strain evidence="13">Ai-910</strain>
    </source>
</reference>
<evidence type="ECO:0000256" key="11">
    <source>
        <dbReference type="RuleBase" id="RU362091"/>
    </source>
</evidence>
<dbReference type="CDD" id="cd10326">
    <property type="entry name" value="SLC5sbd_NIS-like"/>
    <property type="match status" value="1"/>
</dbReference>
<dbReference type="PANTHER" id="PTHR42985">
    <property type="entry name" value="SODIUM-COUPLED MONOCARBOXYLATE TRANSPORTER"/>
    <property type="match status" value="1"/>
</dbReference>
<evidence type="ECO:0000313" key="14">
    <source>
        <dbReference type="Proteomes" id="UP001056426"/>
    </source>
</evidence>
<evidence type="ECO:0000256" key="5">
    <source>
        <dbReference type="ARBA" id="ARBA00022692"/>
    </source>
</evidence>
<evidence type="ECO:0000256" key="6">
    <source>
        <dbReference type="ARBA" id="ARBA00022989"/>
    </source>
</evidence>
<reference evidence="13" key="1">
    <citation type="submission" date="2022-05" db="EMBL/GenBank/DDBJ databases">
        <authorList>
            <person name="Sun X."/>
        </authorList>
    </citation>
    <scope>NUCLEOTIDE SEQUENCE</scope>
    <source>
        <strain evidence="13">Ai-910</strain>
    </source>
</reference>